<organism evidence="1 2">
    <name type="scientific">Aristaeella hokkaidonensis</name>
    <dbReference type="NCBI Taxonomy" id="3046382"/>
    <lineage>
        <taxon>Bacteria</taxon>
        <taxon>Bacillati</taxon>
        <taxon>Bacillota</taxon>
        <taxon>Clostridia</taxon>
        <taxon>Eubacteriales</taxon>
        <taxon>Aristaeellaceae</taxon>
        <taxon>Aristaeella</taxon>
    </lineage>
</organism>
<accession>A0AC61N9N2</accession>
<reference evidence="1" key="1">
    <citation type="submission" date="2021-01" db="EMBL/GenBank/DDBJ databases">
        <title>Complete genome sequence of Clostridiales bacterium R-7.</title>
        <authorList>
            <person name="Mahoney-Kurpe S.C."/>
            <person name="Palevich N."/>
            <person name="Koike S."/>
            <person name="Moon C.D."/>
            <person name="Attwood G.T."/>
        </authorList>
    </citation>
    <scope>NUCLEOTIDE SEQUENCE</scope>
    <source>
        <strain evidence="1">R-7</strain>
    </source>
</reference>
<gene>
    <name evidence="1" type="primary">hemW</name>
    <name evidence="1" type="ORF">JYE49_04610</name>
</gene>
<dbReference type="EMBL" id="CP068393">
    <property type="protein sequence ID" value="QUC67983.1"/>
    <property type="molecule type" value="Genomic_DNA"/>
</dbReference>
<evidence type="ECO:0000313" key="1">
    <source>
        <dbReference type="EMBL" id="QUC67983.1"/>
    </source>
</evidence>
<proteinExistence type="predicted"/>
<dbReference type="Proteomes" id="UP000682782">
    <property type="component" value="Chromosome"/>
</dbReference>
<protein>
    <submittedName>
        <fullName evidence="1">Radical SAM family heme chaperone HemW</fullName>
    </submittedName>
</protein>
<keyword evidence="2" id="KW-1185">Reference proteome</keyword>
<sequence>MELYVHIPFCRQKCRYCSFTSFVGQEAVHETYIDHILNEASYRINEAEGPLTTVYIGGGTPSVLSPSLFRKLISGLKKTYNWNTVTEFTTEANPGTVSAEWLKVASDEGVNRISFGMQTSQSHLLSTLGRIHQTDEVAESVQLARDSGISNISLDLIFGIPGQTESDWSETLEYALSLEPCHISAYGLIPEEGTPLYRDLQSGLLRLPDPEAERVMYNKAIHLLGTHGFSRYEISNFALKGYECVHNIGYWTQIPYIGLGISAASMTGLKSLPDGITYHRKTNPDSLEDYFNMVDMKKDASQNEVISKEEARFESIMLGLRMNEGVNEDDFFRKHHISMEKYMGKKLHEMEKTGLMSHDNKNWKMTERGFDIQNAVLVELMD</sequence>
<evidence type="ECO:0000313" key="2">
    <source>
        <dbReference type="Proteomes" id="UP000682782"/>
    </source>
</evidence>
<name>A0AC61N9N2_9FIRM</name>